<evidence type="ECO:0000313" key="2">
    <source>
        <dbReference type="EMBL" id="MED6213035.1"/>
    </source>
</evidence>
<keyword evidence="3" id="KW-1185">Reference proteome</keyword>
<evidence type="ECO:0000313" key="3">
    <source>
        <dbReference type="Proteomes" id="UP001341840"/>
    </source>
</evidence>
<feature type="region of interest" description="Disordered" evidence="1">
    <location>
        <begin position="88"/>
        <end position="107"/>
    </location>
</feature>
<name>A0ABU6YUJ3_9FABA</name>
<proteinExistence type="predicted"/>
<organism evidence="2 3">
    <name type="scientific">Stylosanthes scabra</name>
    <dbReference type="NCBI Taxonomy" id="79078"/>
    <lineage>
        <taxon>Eukaryota</taxon>
        <taxon>Viridiplantae</taxon>
        <taxon>Streptophyta</taxon>
        <taxon>Embryophyta</taxon>
        <taxon>Tracheophyta</taxon>
        <taxon>Spermatophyta</taxon>
        <taxon>Magnoliopsida</taxon>
        <taxon>eudicotyledons</taxon>
        <taxon>Gunneridae</taxon>
        <taxon>Pentapetalae</taxon>
        <taxon>rosids</taxon>
        <taxon>fabids</taxon>
        <taxon>Fabales</taxon>
        <taxon>Fabaceae</taxon>
        <taxon>Papilionoideae</taxon>
        <taxon>50 kb inversion clade</taxon>
        <taxon>dalbergioids sensu lato</taxon>
        <taxon>Dalbergieae</taxon>
        <taxon>Pterocarpus clade</taxon>
        <taxon>Stylosanthes</taxon>
    </lineage>
</organism>
<protein>
    <submittedName>
        <fullName evidence="2">Uncharacterized protein</fullName>
    </submittedName>
</protein>
<dbReference type="Proteomes" id="UP001341840">
    <property type="component" value="Unassembled WGS sequence"/>
</dbReference>
<gene>
    <name evidence="2" type="ORF">PIB30_089342</name>
</gene>
<comment type="caution">
    <text evidence="2">The sequence shown here is derived from an EMBL/GenBank/DDBJ whole genome shotgun (WGS) entry which is preliminary data.</text>
</comment>
<sequence>MFAHNCVNTLWELKHLILSHLGPGGSQEIGHLAYRFQALTADNRLESRPSWISEDNYVWMTFEVYKKVMEDKVMEFYAEVRDAGCSSGFRQPGPSTAPAPNRHPVCT</sequence>
<reference evidence="2 3" key="1">
    <citation type="journal article" date="2023" name="Plants (Basel)">
        <title>Bridging the Gap: Combining Genomics and Transcriptomics Approaches to Understand Stylosanthes scabra, an Orphan Legume from the Brazilian Caatinga.</title>
        <authorList>
            <person name="Ferreira-Neto J.R.C."/>
            <person name="da Silva M.D."/>
            <person name="Binneck E."/>
            <person name="de Melo N.F."/>
            <person name="da Silva R.H."/>
            <person name="de Melo A.L.T.M."/>
            <person name="Pandolfi V."/>
            <person name="Bustamante F.O."/>
            <person name="Brasileiro-Vidal A.C."/>
            <person name="Benko-Iseppon A.M."/>
        </authorList>
    </citation>
    <scope>NUCLEOTIDE SEQUENCE [LARGE SCALE GENOMIC DNA]</scope>
    <source>
        <tissue evidence="2">Leaves</tissue>
    </source>
</reference>
<dbReference type="EMBL" id="JASCZI010243322">
    <property type="protein sequence ID" value="MED6213035.1"/>
    <property type="molecule type" value="Genomic_DNA"/>
</dbReference>
<evidence type="ECO:0000256" key="1">
    <source>
        <dbReference type="SAM" id="MobiDB-lite"/>
    </source>
</evidence>
<feature type="non-terminal residue" evidence="2">
    <location>
        <position position="107"/>
    </location>
</feature>
<accession>A0ABU6YUJ3</accession>